<feature type="compositionally biased region" description="Polar residues" evidence="1">
    <location>
        <begin position="474"/>
        <end position="492"/>
    </location>
</feature>
<reference evidence="3" key="1">
    <citation type="submission" date="2019-07" db="EMBL/GenBank/DDBJ databases">
        <title>De Novo Assembly of kiwifruit Actinidia rufa.</title>
        <authorList>
            <person name="Sugita-Konishi S."/>
            <person name="Sato K."/>
            <person name="Mori E."/>
            <person name="Abe Y."/>
            <person name="Kisaki G."/>
            <person name="Hamano K."/>
            <person name="Suezawa K."/>
            <person name="Otani M."/>
            <person name="Fukuda T."/>
            <person name="Manabe T."/>
            <person name="Gomi K."/>
            <person name="Tabuchi M."/>
            <person name="Akimitsu K."/>
            <person name="Kataoka I."/>
        </authorList>
    </citation>
    <scope>NUCLEOTIDE SEQUENCE [LARGE SCALE GENOMIC DNA]</scope>
    <source>
        <strain evidence="3">cv. Fuchu</strain>
    </source>
</reference>
<protein>
    <submittedName>
        <fullName evidence="2">Uncharacterized protein</fullName>
    </submittedName>
</protein>
<gene>
    <name evidence="2" type="ORF">Acr_00g0048200</name>
</gene>
<dbReference type="EMBL" id="BJWL01000265">
    <property type="protein sequence ID" value="GFS36822.1"/>
    <property type="molecule type" value="Genomic_DNA"/>
</dbReference>
<proteinExistence type="predicted"/>
<name>A0A7J0DK40_9ERIC</name>
<dbReference type="OrthoDB" id="1699974at2759"/>
<dbReference type="Proteomes" id="UP000585474">
    <property type="component" value="Unassembled WGS sequence"/>
</dbReference>
<dbReference type="PANTHER" id="PTHR22930">
    <property type="match status" value="1"/>
</dbReference>
<evidence type="ECO:0000313" key="2">
    <source>
        <dbReference type="EMBL" id="GFS36822.1"/>
    </source>
</evidence>
<organism evidence="2 3">
    <name type="scientific">Actinidia rufa</name>
    <dbReference type="NCBI Taxonomy" id="165716"/>
    <lineage>
        <taxon>Eukaryota</taxon>
        <taxon>Viridiplantae</taxon>
        <taxon>Streptophyta</taxon>
        <taxon>Embryophyta</taxon>
        <taxon>Tracheophyta</taxon>
        <taxon>Spermatophyta</taxon>
        <taxon>Magnoliopsida</taxon>
        <taxon>eudicotyledons</taxon>
        <taxon>Gunneridae</taxon>
        <taxon>Pentapetalae</taxon>
        <taxon>asterids</taxon>
        <taxon>Ericales</taxon>
        <taxon>Actinidiaceae</taxon>
        <taxon>Actinidia</taxon>
    </lineage>
</organism>
<comment type="caution">
    <text evidence="2">The sequence shown here is derived from an EMBL/GenBank/DDBJ whole genome shotgun (WGS) entry which is preliminary data.</text>
</comment>
<dbReference type="AlphaFoldDB" id="A0A7J0DK40"/>
<feature type="region of interest" description="Disordered" evidence="1">
    <location>
        <begin position="339"/>
        <end position="360"/>
    </location>
</feature>
<evidence type="ECO:0000256" key="1">
    <source>
        <dbReference type="SAM" id="MobiDB-lite"/>
    </source>
</evidence>
<keyword evidence="3" id="KW-1185">Reference proteome</keyword>
<dbReference type="PANTHER" id="PTHR22930:SF281">
    <property type="entry name" value="NUCLEASE"/>
    <property type="match status" value="1"/>
</dbReference>
<dbReference type="InterPro" id="IPR045249">
    <property type="entry name" value="HARBI1-like"/>
</dbReference>
<feature type="compositionally biased region" description="Polar residues" evidence="1">
    <location>
        <begin position="339"/>
        <end position="348"/>
    </location>
</feature>
<feature type="region of interest" description="Disordered" evidence="1">
    <location>
        <begin position="474"/>
        <end position="508"/>
    </location>
</feature>
<feature type="region of interest" description="Disordered" evidence="1">
    <location>
        <begin position="99"/>
        <end position="150"/>
    </location>
</feature>
<feature type="compositionally biased region" description="Acidic residues" evidence="1">
    <location>
        <begin position="106"/>
        <end position="124"/>
    </location>
</feature>
<accession>A0A7J0DK40</accession>
<sequence>MWALRRASYPLKNRGFNIRASRISCAKSEVESCYSNEEYCNSDSCLVISDGYKALKRFYSTSHGSSKFLTGWCSFSSQAHSKGSDQEEDDLEDGFSELESPARDEESGDELISEPELSDGEDDGDVVKEPQNELELSDTETDVTEKRSPRKRASSALFNAILVAPGFSVQTALDKWEDENDLTRSEIWLAMLNLRKRRMYGKALLNNDPEDRWKWFENCLGALDGTFIPVLPPAATKARYKVKKGGLRDKCSATDSRVLANALVRPYGLKIPHGRFYLVDAGYTNGPGLLAPYRSQRYHINIWRQGHLPQSREEVFNMNHSAARNVVEDVSGLANLMESQQSEQSNPNGGKAGKEKQQRRLWTSKEEEALLVAMLDCFGDKWKGTMASNRGNVWNGRHHGVGEYERTHKGVSGMMEAFPMFEDWQTLFGHDRATGEWPRMPLKFPMKLMFNPCLMIHGMIVIVQGNINLSTPRGNVNVNPSSTRRGNVNPSNPRGDGNPSISIPNIPVPERPKKKAKLYALNEMMKGFISQNNAHMEKLTNALGYDKELSNKRKSVFSELMKRDMDEMDRFKVNNIIVGGEERLDAFFGIPDHMKQRWVEGVLDGLPASVPGGLKELLIEWLTVNLALQVLVFAR</sequence>
<evidence type="ECO:0000313" key="3">
    <source>
        <dbReference type="Proteomes" id="UP000585474"/>
    </source>
</evidence>